<proteinExistence type="inferred from homology"/>
<dbReference type="PANTHER" id="PTHR22166">
    <property type="entry name" value="ENDOPLASMIC RETICULUM JUNCTION FORMATION PROTEIN LUNAPARK"/>
    <property type="match status" value="1"/>
</dbReference>
<keyword evidence="1" id="KW-0256">Endoplasmic reticulum</keyword>
<dbReference type="AlphaFoldDB" id="A0A8J6ARR1"/>
<gene>
    <name evidence="3" type="ORF">J8273_8419</name>
</gene>
<dbReference type="InterPro" id="IPR040115">
    <property type="entry name" value="Lnp"/>
</dbReference>
<keyword evidence="1" id="KW-0862">Zinc</keyword>
<sequence length="308" mass="34331">MLGEAGPFRFLRRKKHVKDILNDLETAAARVRQRQLRFLGIAHRFFMVTSLALMAITVIVSFVLFMHFPFHRMPEELTTGHIVGIFILFTLTAVVASFVVLFRVYIKLRTGISNYFDLKIQDYNDRMQATVNKLKETSSFYETLQLIKQYAPDEFSELPANIKMIVTSPSAPSPTEDVEPLMRVAPPPDTPIVGHGVVGKKGLFLRMMDAVVSSVVSDSPESRMALICGRCHSHNGLVPMEDFVNGEITYRCPVCHALNTTNGGTAVHEVDSFADDDLADEEVLSIMTDTTRGALSDTSRLTPTSPFT</sequence>
<dbReference type="EMBL" id="JAHDYR010000067">
    <property type="protein sequence ID" value="KAG9389745.1"/>
    <property type="molecule type" value="Genomic_DNA"/>
</dbReference>
<dbReference type="GO" id="GO:0008270">
    <property type="term" value="F:zinc ion binding"/>
    <property type="evidence" value="ECO:0007669"/>
    <property type="project" value="UniProtKB-KW"/>
</dbReference>
<keyword evidence="1" id="KW-0812">Transmembrane</keyword>
<dbReference type="OrthoDB" id="3169036at2759"/>
<dbReference type="InterPro" id="IPR019273">
    <property type="entry name" value="Lunapark_Znf"/>
</dbReference>
<evidence type="ECO:0000259" key="2">
    <source>
        <dbReference type="Pfam" id="PF10058"/>
    </source>
</evidence>
<dbReference type="GO" id="GO:1903373">
    <property type="term" value="P:positive regulation of endoplasmic reticulum tubular network organization"/>
    <property type="evidence" value="ECO:0007669"/>
    <property type="project" value="UniProtKB-UniRule"/>
</dbReference>
<keyword evidence="1" id="KW-1133">Transmembrane helix</keyword>
<comment type="caution">
    <text evidence="3">The sequence shown here is derived from an EMBL/GenBank/DDBJ whole genome shotgun (WGS) entry which is preliminary data.</text>
</comment>
<dbReference type="Proteomes" id="UP000717585">
    <property type="component" value="Unassembled WGS sequence"/>
</dbReference>
<feature type="transmembrane region" description="Helical" evidence="1">
    <location>
        <begin position="45"/>
        <end position="70"/>
    </location>
</feature>
<comment type="function">
    <text evidence="1">Plays a role in determining ER morphology.</text>
</comment>
<comment type="domain">
    <text evidence="1">The C4-type zinc finger motif is necessary both for its ER three-way tubular junction localization and formation.</text>
</comment>
<protein>
    <recommendedName>
        <fullName evidence="1">Endoplasmic reticulum junction formation protein lunapark</fullName>
    </recommendedName>
</protein>
<accession>A0A8J6ARR1</accession>
<comment type="similarity">
    <text evidence="1">Belongs to the lunapark family.</text>
</comment>
<keyword evidence="1" id="KW-0863">Zinc-finger</keyword>
<dbReference type="Pfam" id="PF10058">
    <property type="entry name" value="Zn_ribbon_10"/>
    <property type="match status" value="1"/>
</dbReference>
<evidence type="ECO:0000256" key="1">
    <source>
        <dbReference type="RuleBase" id="RU367073"/>
    </source>
</evidence>
<evidence type="ECO:0000313" key="3">
    <source>
        <dbReference type="EMBL" id="KAG9389745.1"/>
    </source>
</evidence>
<evidence type="ECO:0000313" key="4">
    <source>
        <dbReference type="Proteomes" id="UP000717585"/>
    </source>
</evidence>
<dbReference type="PANTHER" id="PTHR22166:SF12">
    <property type="entry name" value="ENDOPLASMIC RETICULUM JUNCTION FORMATION PROTEIN LUNAPARK"/>
    <property type="match status" value="1"/>
</dbReference>
<comment type="subcellular location">
    <subcellularLocation>
        <location evidence="1">Endoplasmic reticulum membrane</location>
        <topology evidence="1">Multi-pass membrane protein</topology>
    </subcellularLocation>
</comment>
<keyword evidence="4" id="KW-1185">Reference proteome</keyword>
<keyword evidence="1" id="KW-0472">Membrane</keyword>
<dbReference type="GO" id="GO:0071788">
    <property type="term" value="P:endoplasmic reticulum tubular network maintenance"/>
    <property type="evidence" value="ECO:0007669"/>
    <property type="project" value="UniProtKB-UniRule"/>
</dbReference>
<feature type="transmembrane region" description="Helical" evidence="1">
    <location>
        <begin position="82"/>
        <end position="106"/>
    </location>
</feature>
<name>A0A8J6ARR1_9EUKA</name>
<keyword evidence="1" id="KW-0479">Metal-binding</keyword>
<organism evidence="3 4">
    <name type="scientific">Carpediemonas membranifera</name>
    <dbReference type="NCBI Taxonomy" id="201153"/>
    <lineage>
        <taxon>Eukaryota</taxon>
        <taxon>Metamonada</taxon>
        <taxon>Carpediemonas-like organisms</taxon>
        <taxon>Carpediemonas</taxon>
    </lineage>
</organism>
<reference evidence="3" key="1">
    <citation type="submission" date="2021-05" db="EMBL/GenBank/DDBJ databases">
        <title>A free-living protist that lacks canonical eukaryotic 1 DNA replication and segregation systems.</title>
        <authorList>
            <person name="Salas-Leiva D.E."/>
            <person name="Tromer E.C."/>
            <person name="Curtis B.A."/>
            <person name="Jerlstrom-Hultqvist J."/>
            <person name="Kolisko M."/>
            <person name="Yi Z."/>
            <person name="Salas-Leiva J.S."/>
            <person name="Gallot-Lavallee L."/>
            <person name="Kops G.J.P.L."/>
            <person name="Archibald J.M."/>
            <person name="Simpson A.G.B."/>
            <person name="Roger A.J."/>
        </authorList>
    </citation>
    <scope>NUCLEOTIDE SEQUENCE</scope>
    <source>
        <strain evidence="3">BICM</strain>
    </source>
</reference>
<feature type="domain" description="Lunapark zinc ribbon" evidence="2">
    <location>
        <begin position="208"/>
        <end position="259"/>
    </location>
</feature>
<dbReference type="GO" id="GO:0098826">
    <property type="term" value="C:endoplasmic reticulum tubular network membrane"/>
    <property type="evidence" value="ECO:0007669"/>
    <property type="project" value="UniProtKB-UniRule"/>
</dbReference>